<keyword evidence="6 11" id="KW-0732">Signal</keyword>
<keyword evidence="4" id="KW-1134">Transmembrane beta strand</keyword>
<evidence type="ECO:0000259" key="12">
    <source>
        <dbReference type="Pfam" id="PF13609"/>
    </source>
</evidence>
<organism evidence="13 14">
    <name type="scientific">Caballeronia udeis</name>
    <dbReference type="NCBI Taxonomy" id="1232866"/>
    <lineage>
        <taxon>Bacteria</taxon>
        <taxon>Pseudomonadati</taxon>
        <taxon>Pseudomonadota</taxon>
        <taxon>Betaproteobacteria</taxon>
        <taxon>Burkholderiales</taxon>
        <taxon>Burkholderiaceae</taxon>
        <taxon>Caballeronia</taxon>
    </lineage>
</organism>
<accession>A0A158J3M4</accession>
<keyword evidence="7" id="KW-0406">Ion transport</keyword>
<keyword evidence="10" id="KW-0998">Cell outer membrane</keyword>
<dbReference type="CDD" id="cd00342">
    <property type="entry name" value="gram_neg_porins"/>
    <property type="match status" value="1"/>
</dbReference>
<dbReference type="EMBL" id="FCOK02000070">
    <property type="protein sequence ID" value="SAL63458.1"/>
    <property type="molecule type" value="Genomic_DNA"/>
</dbReference>
<evidence type="ECO:0000256" key="6">
    <source>
        <dbReference type="ARBA" id="ARBA00022729"/>
    </source>
</evidence>
<dbReference type="PANTHER" id="PTHR34501">
    <property type="entry name" value="PROTEIN YDDL-RELATED"/>
    <property type="match status" value="1"/>
</dbReference>
<dbReference type="InterPro" id="IPR002299">
    <property type="entry name" value="Porin_Neis"/>
</dbReference>
<evidence type="ECO:0000256" key="11">
    <source>
        <dbReference type="SAM" id="SignalP"/>
    </source>
</evidence>
<sequence>MKLPAQTTKIKFVYLIILATLLAYDLPAQAQSSVTLYGLLDAGISYSSNNGGKKLYQFADGVYTGNRWGMTGVEDLGGGTRAVFKLESGFTLGTGKALGGGAAFSRQAYAGLSDNTYGTLTFGLQYDFINDYAANDNVSGDVTGYGSHQGDYDRMGTDRLPNAVKYVSPNIHGFSFGGMYSFSNTAGDFYDGSGWSAGGNYSGGPLQVGLAYTRLNGTTTDPFAKIGFTSFLGQRVATVNPNTGAVTDLYSSGNFRLDYSGALVLAGAYQLGPARIIANVTRTTFKANGVTSSMWVGEAGTIYNITPALQAVGGYQYTTFEGAHWHQLAAGLTYHLSKATFVYGGFDYLRASSGVYPVIGGHFAPSTSDNQSDARIAILHKF</sequence>
<comment type="subunit">
    <text evidence="2">Homotrimer.</text>
</comment>
<evidence type="ECO:0000313" key="14">
    <source>
        <dbReference type="Proteomes" id="UP000054683"/>
    </source>
</evidence>
<evidence type="ECO:0000313" key="13">
    <source>
        <dbReference type="EMBL" id="SAL63458.1"/>
    </source>
</evidence>
<dbReference type="PRINTS" id="PR00184">
    <property type="entry name" value="NEISSPPORIN"/>
</dbReference>
<reference evidence="13 14" key="1">
    <citation type="submission" date="2016-01" db="EMBL/GenBank/DDBJ databases">
        <authorList>
            <person name="Oliw E.H."/>
        </authorList>
    </citation>
    <scope>NUCLEOTIDE SEQUENCE [LARGE SCALE GENOMIC DNA]</scope>
    <source>
        <strain evidence="13">LMG 27134</strain>
    </source>
</reference>
<dbReference type="InterPro" id="IPR050298">
    <property type="entry name" value="Gram-neg_bact_OMP"/>
</dbReference>
<dbReference type="GO" id="GO:0046930">
    <property type="term" value="C:pore complex"/>
    <property type="evidence" value="ECO:0007669"/>
    <property type="project" value="UniProtKB-KW"/>
</dbReference>
<protein>
    <submittedName>
        <fullName evidence="13">Porin protein</fullName>
    </submittedName>
</protein>
<keyword evidence="5" id="KW-0812">Transmembrane</keyword>
<dbReference type="PANTHER" id="PTHR34501:SF9">
    <property type="entry name" value="MAJOR OUTER MEMBRANE PROTEIN P.IA"/>
    <property type="match status" value="1"/>
</dbReference>
<evidence type="ECO:0000256" key="5">
    <source>
        <dbReference type="ARBA" id="ARBA00022692"/>
    </source>
</evidence>
<evidence type="ECO:0000256" key="10">
    <source>
        <dbReference type="ARBA" id="ARBA00023237"/>
    </source>
</evidence>
<keyword evidence="8" id="KW-0626">Porin</keyword>
<dbReference type="SUPFAM" id="SSF56935">
    <property type="entry name" value="Porins"/>
    <property type="match status" value="1"/>
</dbReference>
<evidence type="ECO:0000256" key="9">
    <source>
        <dbReference type="ARBA" id="ARBA00023136"/>
    </source>
</evidence>
<dbReference type="InterPro" id="IPR023614">
    <property type="entry name" value="Porin_dom_sf"/>
</dbReference>
<dbReference type="Gene3D" id="2.40.160.10">
    <property type="entry name" value="Porin"/>
    <property type="match status" value="1"/>
</dbReference>
<evidence type="ECO:0000256" key="7">
    <source>
        <dbReference type="ARBA" id="ARBA00023065"/>
    </source>
</evidence>
<comment type="subcellular location">
    <subcellularLocation>
        <location evidence="1">Cell outer membrane</location>
        <topology evidence="1">Multi-pass membrane protein</topology>
    </subcellularLocation>
</comment>
<evidence type="ECO:0000256" key="3">
    <source>
        <dbReference type="ARBA" id="ARBA00022448"/>
    </source>
</evidence>
<feature type="chain" id="PRO_5008502016" evidence="11">
    <location>
        <begin position="31"/>
        <end position="382"/>
    </location>
</feature>
<dbReference type="GO" id="GO:0006811">
    <property type="term" value="P:monoatomic ion transport"/>
    <property type="evidence" value="ECO:0007669"/>
    <property type="project" value="UniProtKB-KW"/>
</dbReference>
<dbReference type="GO" id="GO:0009279">
    <property type="term" value="C:cell outer membrane"/>
    <property type="evidence" value="ECO:0007669"/>
    <property type="project" value="UniProtKB-SubCell"/>
</dbReference>
<gene>
    <name evidence="13" type="ORF">AWB69_07119</name>
</gene>
<dbReference type="Proteomes" id="UP000054683">
    <property type="component" value="Unassembled WGS sequence"/>
</dbReference>
<proteinExistence type="predicted"/>
<evidence type="ECO:0000256" key="1">
    <source>
        <dbReference type="ARBA" id="ARBA00004571"/>
    </source>
</evidence>
<keyword evidence="9" id="KW-0472">Membrane</keyword>
<evidence type="ECO:0000256" key="2">
    <source>
        <dbReference type="ARBA" id="ARBA00011233"/>
    </source>
</evidence>
<feature type="domain" description="Porin" evidence="12">
    <location>
        <begin position="26"/>
        <end position="352"/>
    </location>
</feature>
<keyword evidence="3" id="KW-0813">Transport</keyword>
<dbReference type="GO" id="GO:0015288">
    <property type="term" value="F:porin activity"/>
    <property type="evidence" value="ECO:0007669"/>
    <property type="project" value="UniProtKB-KW"/>
</dbReference>
<dbReference type="Pfam" id="PF13609">
    <property type="entry name" value="Porin_4"/>
    <property type="match status" value="1"/>
</dbReference>
<dbReference type="InterPro" id="IPR033900">
    <property type="entry name" value="Gram_neg_porin_domain"/>
</dbReference>
<evidence type="ECO:0000256" key="8">
    <source>
        <dbReference type="ARBA" id="ARBA00023114"/>
    </source>
</evidence>
<evidence type="ECO:0000256" key="4">
    <source>
        <dbReference type="ARBA" id="ARBA00022452"/>
    </source>
</evidence>
<name>A0A158J3M4_9BURK</name>
<dbReference type="AlphaFoldDB" id="A0A158J3M4"/>
<feature type="signal peptide" evidence="11">
    <location>
        <begin position="1"/>
        <end position="30"/>
    </location>
</feature>